<protein>
    <submittedName>
        <fullName evidence="2">Uncharacterized protein</fullName>
    </submittedName>
</protein>
<dbReference type="EMBL" id="OUNF01000191">
    <property type="protein sequence ID" value="SPP34055.1"/>
    <property type="molecule type" value="Genomic_DNA"/>
</dbReference>
<keyword evidence="1" id="KW-0472">Membrane</keyword>
<feature type="transmembrane region" description="Helical" evidence="1">
    <location>
        <begin position="14"/>
        <end position="35"/>
    </location>
</feature>
<name>A0A3B0J0R4_9RICK</name>
<keyword evidence="1" id="KW-1133">Transmembrane helix</keyword>
<gene>
    <name evidence="2" type="ORF">WBAF_0736</name>
</gene>
<dbReference type="AlphaFoldDB" id="A0A3B0J0R4"/>
<keyword evidence="1" id="KW-0812">Transmembrane</keyword>
<sequence length="98" mass="11228" precursor="true">MSVTILSFVKKSIILWKIFRLISIIGCVLTMRAGLTQVNTAMPIQTFLDSKHIAFQKNISNIKKEPDISFQFFCQLIRLCQIKLCLVRLISSSKRPVI</sequence>
<organism evidence="2">
    <name type="scientific">Wolbachia endosymbiont of Aleurodicus floccissimus</name>
    <dbReference type="NCBI Taxonomy" id="2152762"/>
    <lineage>
        <taxon>Bacteria</taxon>
        <taxon>Pseudomonadati</taxon>
        <taxon>Pseudomonadota</taxon>
        <taxon>Alphaproteobacteria</taxon>
        <taxon>Rickettsiales</taxon>
        <taxon>Anaplasmataceae</taxon>
        <taxon>Wolbachieae</taxon>
        <taxon>Wolbachia</taxon>
    </lineage>
</organism>
<evidence type="ECO:0000313" key="2">
    <source>
        <dbReference type="EMBL" id="SPP34055.1"/>
    </source>
</evidence>
<evidence type="ECO:0000256" key="1">
    <source>
        <dbReference type="SAM" id="Phobius"/>
    </source>
</evidence>
<reference evidence="2" key="1">
    <citation type="submission" date="2018-04" db="EMBL/GenBank/DDBJ databases">
        <authorList>
            <person name="Go L.Y."/>
            <person name="Mitchell J.A."/>
        </authorList>
    </citation>
    <scope>NUCLEOTIDE SEQUENCE</scope>
    <source>
        <strain evidence="2">WBAF</strain>
    </source>
</reference>
<accession>A0A3B0J0R4</accession>
<proteinExistence type="predicted"/>